<protein>
    <submittedName>
        <fullName evidence="2">Mitochondrial protein</fullName>
    </submittedName>
</protein>
<evidence type="ECO:0000313" key="3">
    <source>
        <dbReference type="Proteomes" id="UP001289374"/>
    </source>
</evidence>
<reference evidence="2" key="2">
    <citation type="journal article" date="2024" name="Plant">
        <title>Genomic evolution and insights into agronomic trait innovations of Sesamum species.</title>
        <authorList>
            <person name="Miao H."/>
            <person name="Wang L."/>
            <person name="Qu L."/>
            <person name="Liu H."/>
            <person name="Sun Y."/>
            <person name="Le M."/>
            <person name="Wang Q."/>
            <person name="Wei S."/>
            <person name="Zheng Y."/>
            <person name="Lin W."/>
            <person name="Duan Y."/>
            <person name="Cao H."/>
            <person name="Xiong S."/>
            <person name="Wang X."/>
            <person name="Wei L."/>
            <person name="Li C."/>
            <person name="Ma Q."/>
            <person name="Ju M."/>
            <person name="Zhao R."/>
            <person name="Li G."/>
            <person name="Mu C."/>
            <person name="Tian Q."/>
            <person name="Mei H."/>
            <person name="Zhang T."/>
            <person name="Gao T."/>
            <person name="Zhang H."/>
        </authorList>
    </citation>
    <scope>NUCLEOTIDE SEQUENCE</scope>
    <source>
        <strain evidence="2">K16</strain>
    </source>
</reference>
<evidence type="ECO:0000259" key="1">
    <source>
        <dbReference type="PROSITE" id="PS50878"/>
    </source>
</evidence>
<gene>
    <name evidence="2" type="ORF">Sango_1723200</name>
</gene>
<dbReference type="SUPFAM" id="SSF56672">
    <property type="entry name" value="DNA/RNA polymerases"/>
    <property type="match status" value="1"/>
</dbReference>
<dbReference type="InterPro" id="IPR000477">
    <property type="entry name" value="RT_dom"/>
</dbReference>
<sequence>MGDFNAVLTQNKRGGEPFSSASRNAFGDELEFCNLIDLGFTGNSFTWTDKMPGDPINKLHRLLKILKGELRSRNKKTFGWCHDQIVIEAVTHFFSSGHIPPAINHTYINLIPKSPRAHTVDQFRPISLCNTTYKVISKILANKLKPLLHKIISPFQIAFVPGRNINENSIISQEIMHYLHNKKGKKGYMAIKIDISKAYDRVEWLFLLKLLEGVGLCETFVNWISQCVSSASFSILVNGASFNFFRPTRGIRQENPLSPYLFIIYAEFLSRLLLREEILGNLKGIEVCRIAPAISHLFYADNLIIFCRAEVQDAQLIRNCLSKFEEWSSQVINSQKSLVHFSRNVQNTKKEAILDILQMPECNHRAKHLGLPFCKPATRKRAFSELLEKMTNKLSLWKAKNLSRAGKLVLIKNVAQSIPVYHKSTFLIPKSIESIVGLERCSKMRKINQLGACYLASMCAATNIWDDPWIPSIPSFKPPRPPDLNPDWPSLVRDLIYQNSLE</sequence>
<dbReference type="PANTHER" id="PTHR46890:SF48">
    <property type="entry name" value="RNA-DIRECTED DNA POLYMERASE"/>
    <property type="match status" value="1"/>
</dbReference>
<dbReference type="CDD" id="cd01650">
    <property type="entry name" value="RT_nLTR_like"/>
    <property type="match status" value="1"/>
</dbReference>
<dbReference type="PROSITE" id="PS50878">
    <property type="entry name" value="RT_POL"/>
    <property type="match status" value="1"/>
</dbReference>
<reference evidence="2" key="1">
    <citation type="submission" date="2020-06" db="EMBL/GenBank/DDBJ databases">
        <authorList>
            <person name="Li T."/>
            <person name="Hu X."/>
            <person name="Zhang T."/>
            <person name="Song X."/>
            <person name="Zhang H."/>
            <person name="Dai N."/>
            <person name="Sheng W."/>
            <person name="Hou X."/>
            <person name="Wei L."/>
        </authorList>
    </citation>
    <scope>NUCLEOTIDE SEQUENCE</scope>
    <source>
        <strain evidence="2">K16</strain>
        <tissue evidence="2">Leaf</tissue>
    </source>
</reference>
<dbReference type="InterPro" id="IPR052343">
    <property type="entry name" value="Retrotransposon-Effector_Assoc"/>
</dbReference>
<evidence type="ECO:0000313" key="2">
    <source>
        <dbReference type="EMBL" id="KAK4395689.1"/>
    </source>
</evidence>
<keyword evidence="3" id="KW-1185">Reference proteome</keyword>
<feature type="domain" description="Reverse transcriptase" evidence="1">
    <location>
        <begin position="92"/>
        <end position="373"/>
    </location>
</feature>
<dbReference type="EMBL" id="JACGWL010000009">
    <property type="protein sequence ID" value="KAK4395689.1"/>
    <property type="molecule type" value="Genomic_DNA"/>
</dbReference>
<comment type="caution">
    <text evidence="2">The sequence shown here is derived from an EMBL/GenBank/DDBJ whole genome shotgun (WGS) entry which is preliminary data.</text>
</comment>
<dbReference type="Pfam" id="PF00078">
    <property type="entry name" value="RVT_1"/>
    <property type="match status" value="1"/>
</dbReference>
<dbReference type="Proteomes" id="UP001289374">
    <property type="component" value="Unassembled WGS sequence"/>
</dbReference>
<name>A0AAE2BS22_9LAMI</name>
<dbReference type="PANTHER" id="PTHR46890">
    <property type="entry name" value="NON-LTR RETROLELEMENT REVERSE TRANSCRIPTASE-LIKE PROTEIN-RELATED"/>
    <property type="match status" value="1"/>
</dbReference>
<proteinExistence type="predicted"/>
<accession>A0AAE2BS22</accession>
<dbReference type="AlphaFoldDB" id="A0AAE2BS22"/>
<dbReference type="InterPro" id="IPR043502">
    <property type="entry name" value="DNA/RNA_pol_sf"/>
</dbReference>
<organism evidence="2 3">
    <name type="scientific">Sesamum angolense</name>
    <dbReference type="NCBI Taxonomy" id="2727404"/>
    <lineage>
        <taxon>Eukaryota</taxon>
        <taxon>Viridiplantae</taxon>
        <taxon>Streptophyta</taxon>
        <taxon>Embryophyta</taxon>
        <taxon>Tracheophyta</taxon>
        <taxon>Spermatophyta</taxon>
        <taxon>Magnoliopsida</taxon>
        <taxon>eudicotyledons</taxon>
        <taxon>Gunneridae</taxon>
        <taxon>Pentapetalae</taxon>
        <taxon>asterids</taxon>
        <taxon>lamiids</taxon>
        <taxon>Lamiales</taxon>
        <taxon>Pedaliaceae</taxon>
        <taxon>Sesamum</taxon>
    </lineage>
</organism>